<comment type="subcellular location">
    <subcellularLocation>
        <location evidence="1">Cell outer membrane</location>
    </subcellularLocation>
</comment>
<dbReference type="PANTHER" id="PTHR30026:SF20">
    <property type="entry name" value="OUTER MEMBRANE PROTEIN TOLC"/>
    <property type="match status" value="1"/>
</dbReference>
<organism evidence="10 11">
    <name type="scientific">Caenimonas sedimenti</name>
    <dbReference type="NCBI Taxonomy" id="2596921"/>
    <lineage>
        <taxon>Bacteria</taxon>
        <taxon>Pseudomonadati</taxon>
        <taxon>Pseudomonadota</taxon>
        <taxon>Betaproteobacteria</taxon>
        <taxon>Burkholderiales</taxon>
        <taxon>Comamonadaceae</taxon>
        <taxon>Caenimonas</taxon>
    </lineage>
</organism>
<dbReference type="GO" id="GO:1990281">
    <property type="term" value="C:efflux pump complex"/>
    <property type="evidence" value="ECO:0007669"/>
    <property type="project" value="TreeGrafter"/>
</dbReference>
<evidence type="ECO:0000256" key="9">
    <source>
        <dbReference type="SAM" id="SignalP"/>
    </source>
</evidence>
<dbReference type="InterPro" id="IPR051906">
    <property type="entry name" value="TolC-like"/>
</dbReference>
<dbReference type="Proteomes" id="UP000318199">
    <property type="component" value="Unassembled WGS sequence"/>
</dbReference>
<keyword evidence="8" id="KW-0175">Coiled coil</keyword>
<comment type="caution">
    <text evidence="10">The sequence shown here is derived from an EMBL/GenBank/DDBJ whole genome shotgun (WGS) entry which is preliminary data.</text>
</comment>
<evidence type="ECO:0000256" key="7">
    <source>
        <dbReference type="ARBA" id="ARBA00023237"/>
    </source>
</evidence>
<dbReference type="Gene3D" id="1.20.1600.10">
    <property type="entry name" value="Outer membrane efflux proteins (OEP)"/>
    <property type="match status" value="1"/>
</dbReference>
<comment type="similarity">
    <text evidence="2">Belongs to the outer membrane factor (OMF) (TC 1.B.17) family.</text>
</comment>
<feature type="coiled-coil region" evidence="8">
    <location>
        <begin position="323"/>
        <end position="350"/>
    </location>
</feature>
<dbReference type="GO" id="GO:0015288">
    <property type="term" value="F:porin activity"/>
    <property type="evidence" value="ECO:0007669"/>
    <property type="project" value="TreeGrafter"/>
</dbReference>
<keyword evidence="4" id="KW-1134">Transmembrane beta strand</keyword>
<proteinExistence type="inferred from homology"/>
<accession>A0A562ZHF1</accession>
<dbReference type="GO" id="GO:0009279">
    <property type="term" value="C:cell outer membrane"/>
    <property type="evidence" value="ECO:0007669"/>
    <property type="project" value="UniProtKB-SubCell"/>
</dbReference>
<feature type="signal peptide" evidence="9">
    <location>
        <begin position="1"/>
        <end position="23"/>
    </location>
</feature>
<keyword evidence="3" id="KW-0813">Transport</keyword>
<dbReference type="EMBL" id="VOBQ01000021">
    <property type="protein sequence ID" value="TWO68020.1"/>
    <property type="molecule type" value="Genomic_DNA"/>
</dbReference>
<dbReference type="OrthoDB" id="7616984at2"/>
<evidence type="ECO:0000256" key="8">
    <source>
        <dbReference type="SAM" id="Coils"/>
    </source>
</evidence>
<protein>
    <submittedName>
        <fullName evidence="10">TolC family protein</fullName>
    </submittedName>
</protein>
<sequence>MRGRMTVVGAAIAVSAWMAPAHAAEAAGVPPVTFTSQAAPADLPSNDRAMALIDADPRVVQARSSLEAARHRADMLRAGPYEWTASASTQRRRYRTGAQDANEWSIGLERAVRIGGKAALDRQLGETQLRLAESRLGEARHEAARELLDLWLNVLAADRTGQLWSEQLGFAQTNFNAAGARRRAGDASMLEQNAARADLAEVQRQLAGAANEEAKARAKLRARFAPLPLSGQIATLGEPVAMVPDGAQWRERILAVSRDLRIAKVELQQAELTAARAGADRLADPTLGVHATSEAGGAERIVGLTLSIPLGGTYRTAQSREALAQVDVARAAVERALRELESEIAESLTDARGSLERWKFAEQARTAAQENAQLTQRAYTLGEVDLQGVLLARRQLLDAALGATQARVDALKARYRLLVDAHLIWGMQED</sequence>
<keyword evidence="5" id="KW-0812">Transmembrane</keyword>
<gene>
    <name evidence="10" type="ORF">FN976_24060</name>
</gene>
<keyword evidence="7" id="KW-0998">Cell outer membrane</keyword>
<keyword evidence="6" id="KW-0472">Membrane</keyword>
<name>A0A562ZHF1_9BURK</name>
<keyword evidence="9" id="KW-0732">Signal</keyword>
<evidence type="ECO:0000256" key="3">
    <source>
        <dbReference type="ARBA" id="ARBA00022448"/>
    </source>
</evidence>
<evidence type="ECO:0000313" key="11">
    <source>
        <dbReference type="Proteomes" id="UP000318199"/>
    </source>
</evidence>
<feature type="coiled-coil region" evidence="8">
    <location>
        <begin position="192"/>
        <end position="219"/>
    </location>
</feature>
<dbReference type="Pfam" id="PF02321">
    <property type="entry name" value="OEP"/>
    <property type="match status" value="1"/>
</dbReference>
<reference evidence="10 11" key="1">
    <citation type="submission" date="2019-07" db="EMBL/GenBank/DDBJ databases">
        <title>Caenimonas sedimenti sp. nov., isolated from activated sludge.</title>
        <authorList>
            <person name="Xu J."/>
        </authorList>
    </citation>
    <scope>NUCLEOTIDE SEQUENCE [LARGE SCALE GENOMIC DNA]</scope>
    <source>
        <strain evidence="10 11">HX-9-20</strain>
    </source>
</reference>
<dbReference type="AlphaFoldDB" id="A0A562ZHF1"/>
<evidence type="ECO:0000256" key="5">
    <source>
        <dbReference type="ARBA" id="ARBA00022692"/>
    </source>
</evidence>
<evidence type="ECO:0000256" key="2">
    <source>
        <dbReference type="ARBA" id="ARBA00007613"/>
    </source>
</evidence>
<feature type="chain" id="PRO_5021849202" evidence="9">
    <location>
        <begin position="24"/>
        <end position="430"/>
    </location>
</feature>
<evidence type="ECO:0000313" key="10">
    <source>
        <dbReference type="EMBL" id="TWO68020.1"/>
    </source>
</evidence>
<dbReference type="GO" id="GO:0015562">
    <property type="term" value="F:efflux transmembrane transporter activity"/>
    <property type="evidence" value="ECO:0007669"/>
    <property type="project" value="InterPro"/>
</dbReference>
<evidence type="ECO:0000256" key="4">
    <source>
        <dbReference type="ARBA" id="ARBA00022452"/>
    </source>
</evidence>
<evidence type="ECO:0000256" key="1">
    <source>
        <dbReference type="ARBA" id="ARBA00004442"/>
    </source>
</evidence>
<keyword evidence="11" id="KW-1185">Reference proteome</keyword>
<dbReference type="SUPFAM" id="SSF56954">
    <property type="entry name" value="Outer membrane efflux proteins (OEP)"/>
    <property type="match status" value="1"/>
</dbReference>
<dbReference type="PANTHER" id="PTHR30026">
    <property type="entry name" value="OUTER MEMBRANE PROTEIN TOLC"/>
    <property type="match status" value="1"/>
</dbReference>
<dbReference type="InterPro" id="IPR003423">
    <property type="entry name" value="OMP_efflux"/>
</dbReference>
<evidence type="ECO:0000256" key="6">
    <source>
        <dbReference type="ARBA" id="ARBA00023136"/>
    </source>
</evidence>